<dbReference type="InterPro" id="IPR000668">
    <property type="entry name" value="Peptidase_C1A_C"/>
</dbReference>
<keyword evidence="5" id="KW-0378">Hydrolase</keyword>
<dbReference type="EMBL" id="ADBJ01000038">
    <property type="protein sequence ID" value="EFA78592.1"/>
    <property type="molecule type" value="Genomic_DNA"/>
</dbReference>
<feature type="signal peptide" evidence="9">
    <location>
        <begin position="1"/>
        <end position="16"/>
    </location>
</feature>
<evidence type="ECO:0000256" key="6">
    <source>
        <dbReference type="ARBA" id="ARBA00023145"/>
    </source>
</evidence>
<evidence type="ECO:0000256" key="8">
    <source>
        <dbReference type="ARBA" id="ARBA00023228"/>
    </source>
</evidence>
<keyword evidence="4 9" id="KW-0732">Signal</keyword>
<evidence type="ECO:0000256" key="3">
    <source>
        <dbReference type="ARBA" id="ARBA00022670"/>
    </source>
</evidence>
<dbReference type="InterPro" id="IPR025660">
    <property type="entry name" value="Pept_his_AS"/>
</dbReference>
<dbReference type="InterPro" id="IPR000169">
    <property type="entry name" value="Pept_cys_AS"/>
</dbReference>
<keyword evidence="3" id="KW-0645">Protease</keyword>
<dbReference type="RefSeq" id="XP_020430716.1">
    <property type="nucleotide sequence ID" value="XM_020580041.1"/>
</dbReference>
<dbReference type="SUPFAM" id="SSF54001">
    <property type="entry name" value="Cysteine proteinases"/>
    <property type="match status" value="1"/>
</dbReference>
<gene>
    <name evidence="12" type="ORF">PPL_09244</name>
</gene>
<feature type="chain" id="PRO_5018549577" evidence="9">
    <location>
        <begin position="17"/>
        <end position="330"/>
    </location>
</feature>
<dbReference type="InParanoid" id="D3BL12"/>
<dbReference type="InterPro" id="IPR039417">
    <property type="entry name" value="Peptidase_C1A_papain-like"/>
</dbReference>
<dbReference type="MEROPS" id="C01.A55"/>
<dbReference type="SMART" id="SM00645">
    <property type="entry name" value="Pept_C1"/>
    <property type="match status" value="1"/>
</dbReference>
<dbReference type="GO" id="GO:0006508">
    <property type="term" value="P:proteolysis"/>
    <property type="evidence" value="ECO:0007669"/>
    <property type="project" value="UniProtKB-KW"/>
</dbReference>
<dbReference type="PROSITE" id="PS00640">
    <property type="entry name" value="THIOL_PROTEASE_ASN"/>
    <property type="match status" value="1"/>
</dbReference>
<evidence type="ECO:0000256" key="9">
    <source>
        <dbReference type="SAM" id="SignalP"/>
    </source>
</evidence>
<dbReference type="InterPro" id="IPR038765">
    <property type="entry name" value="Papain-like_cys_pep_sf"/>
</dbReference>
<evidence type="ECO:0000256" key="4">
    <source>
        <dbReference type="ARBA" id="ARBA00022729"/>
    </source>
</evidence>
<evidence type="ECO:0000256" key="1">
    <source>
        <dbReference type="ARBA" id="ARBA00004371"/>
    </source>
</evidence>
<dbReference type="CDD" id="cd02248">
    <property type="entry name" value="Peptidase_C1A"/>
    <property type="match status" value="1"/>
</dbReference>
<keyword evidence="8" id="KW-0458">Lysosome</keyword>
<keyword evidence="7" id="KW-1015">Disulfide bond</keyword>
<dbReference type="InterPro" id="IPR013201">
    <property type="entry name" value="Prot_inhib_I29"/>
</dbReference>
<evidence type="ECO:0000259" key="11">
    <source>
        <dbReference type="SMART" id="SM00848"/>
    </source>
</evidence>
<dbReference type="PRINTS" id="PR00705">
    <property type="entry name" value="PAPAIN"/>
</dbReference>
<keyword evidence="5" id="KW-0788">Thiol protease</keyword>
<dbReference type="Pfam" id="PF08246">
    <property type="entry name" value="Inhibitor_I29"/>
    <property type="match status" value="1"/>
</dbReference>
<organism evidence="12 13">
    <name type="scientific">Heterostelium pallidum (strain ATCC 26659 / Pp 5 / PN500)</name>
    <name type="common">Cellular slime mold</name>
    <name type="synonym">Polysphondylium pallidum</name>
    <dbReference type="NCBI Taxonomy" id="670386"/>
    <lineage>
        <taxon>Eukaryota</taxon>
        <taxon>Amoebozoa</taxon>
        <taxon>Evosea</taxon>
        <taxon>Eumycetozoa</taxon>
        <taxon>Dictyostelia</taxon>
        <taxon>Acytosteliales</taxon>
        <taxon>Acytosteliaceae</taxon>
        <taxon>Heterostelium</taxon>
    </lineage>
</organism>
<accession>D3BL12</accession>
<dbReference type="GO" id="GO:0008234">
    <property type="term" value="F:cysteine-type peptidase activity"/>
    <property type="evidence" value="ECO:0007669"/>
    <property type="project" value="UniProtKB-KW"/>
</dbReference>
<dbReference type="InterPro" id="IPR025661">
    <property type="entry name" value="Pept_asp_AS"/>
</dbReference>
<dbReference type="OMA" id="EGETCCC"/>
<dbReference type="PROSITE" id="PS00639">
    <property type="entry name" value="THIOL_PROTEASE_HIS"/>
    <property type="match status" value="1"/>
</dbReference>
<comment type="caution">
    <text evidence="12">The sequence shown here is derived from an EMBL/GenBank/DDBJ whole genome shotgun (WGS) entry which is preliminary data.</text>
</comment>
<dbReference type="Pfam" id="PF00112">
    <property type="entry name" value="Peptidase_C1"/>
    <property type="match status" value="1"/>
</dbReference>
<comment type="similarity">
    <text evidence="2">Belongs to the peptidase C1 family.</text>
</comment>
<protein>
    <submittedName>
        <fullName evidence="12">Cysteine proteinase 3</fullName>
    </submittedName>
</protein>
<dbReference type="Proteomes" id="UP000001396">
    <property type="component" value="Unassembled WGS sequence"/>
</dbReference>
<evidence type="ECO:0000313" key="12">
    <source>
        <dbReference type="EMBL" id="EFA78592.1"/>
    </source>
</evidence>
<comment type="subcellular location">
    <subcellularLocation>
        <location evidence="1">Lysosome</location>
    </subcellularLocation>
</comment>
<dbReference type="FunFam" id="3.90.70.10:FF:000039">
    <property type="entry name" value="Cysteine proteinase 2, putative"/>
    <property type="match status" value="1"/>
</dbReference>
<dbReference type="InterPro" id="IPR013128">
    <property type="entry name" value="Peptidase_C1A"/>
</dbReference>
<feature type="domain" description="Cathepsin propeptide inhibitor" evidence="11">
    <location>
        <begin position="29"/>
        <end position="84"/>
    </location>
</feature>
<reference evidence="12 13" key="1">
    <citation type="journal article" date="2011" name="Genome Res.">
        <title>Phylogeny-wide analysis of social amoeba genomes highlights ancient origins for complex intercellular communication.</title>
        <authorList>
            <person name="Heidel A.J."/>
            <person name="Lawal H.M."/>
            <person name="Felder M."/>
            <person name="Schilde C."/>
            <person name="Helps N.R."/>
            <person name="Tunggal B."/>
            <person name="Rivero F."/>
            <person name="John U."/>
            <person name="Schleicher M."/>
            <person name="Eichinger L."/>
            <person name="Platzer M."/>
            <person name="Noegel A.A."/>
            <person name="Schaap P."/>
            <person name="Gloeckner G."/>
        </authorList>
    </citation>
    <scope>NUCLEOTIDE SEQUENCE [LARGE SCALE GENOMIC DNA]</scope>
    <source>
        <strain evidence="13">ATCC 26659 / Pp 5 / PN500</strain>
    </source>
</reference>
<evidence type="ECO:0000259" key="10">
    <source>
        <dbReference type="SMART" id="SM00645"/>
    </source>
</evidence>
<evidence type="ECO:0000313" key="13">
    <source>
        <dbReference type="Proteomes" id="UP000001396"/>
    </source>
</evidence>
<dbReference type="Gene3D" id="3.90.70.10">
    <property type="entry name" value="Cysteine proteinases"/>
    <property type="match status" value="1"/>
</dbReference>
<evidence type="ECO:0000256" key="7">
    <source>
        <dbReference type="ARBA" id="ARBA00023157"/>
    </source>
</evidence>
<proteinExistence type="inferred from homology"/>
<dbReference type="PROSITE" id="PS00139">
    <property type="entry name" value="THIOL_PROTEASE_CYS"/>
    <property type="match status" value="1"/>
</dbReference>
<dbReference type="GO" id="GO:0005764">
    <property type="term" value="C:lysosome"/>
    <property type="evidence" value="ECO:0007669"/>
    <property type="project" value="UniProtKB-SubCell"/>
</dbReference>
<dbReference type="GeneID" id="31364719"/>
<sequence>MRILLALFLIVGIASANRLFSEQHYQNQFTNWMVRLDRAYDVFEFQDRYNAFKNNLDLIHKWNSQGHSTVLGVNHLADLSNEEYRNLYLGVKVDASRLPQQAASIKLNKVFAPVAASLDWRSSGAVGRVKDQGQCGSCWSFSTTGSIEGANQIATGNFASLSEQQLMDCSRDYGNEGCNGGLMDAAMKYVIAQGGLDTEESYPYTMSDSYTCKFNPANIGAKISSYIDVQRGSETDLAAKLNKGPVSVAIDASHSSFQLYKSGVYYEPACSSYNLDHGVLAVGYGTEGSSNYWIVKNSWGPNWGLSGYIWMAKDKSNHCGISSMASIPVV</sequence>
<dbReference type="AlphaFoldDB" id="D3BL12"/>
<keyword evidence="13" id="KW-1185">Reference proteome</keyword>
<dbReference type="PANTHER" id="PTHR12411">
    <property type="entry name" value="CYSTEINE PROTEASE FAMILY C1-RELATED"/>
    <property type="match status" value="1"/>
</dbReference>
<evidence type="ECO:0000256" key="5">
    <source>
        <dbReference type="ARBA" id="ARBA00022807"/>
    </source>
</evidence>
<name>D3BL12_HETP5</name>
<feature type="domain" description="Peptidase C1A papain C-terminal" evidence="10">
    <location>
        <begin position="114"/>
        <end position="329"/>
    </location>
</feature>
<dbReference type="STRING" id="670386.D3BL12"/>
<dbReference type="SMART" id="SM00848">
    <property type="entry name" value="Inhibitor_I29"/>
    <property type="match status" value="1"/>
</dbReference>
<dbReference type="FunCoup" id="D3BL12">
    <property type="interactions" value="55"/>
</dbReference>
<keyword evidence="6" id="KW-0865">Zymogen</keyword>
<evidence type="ECO:0000256" key="2">
    <source>
        <dbReference type="ARBA" id="ARBA00008455"/>
    </source>
</evidence>